<dbReference type="Proteomes" id="UP000799118">
    <property type="component" value="Unassembled WGS sequence"/>
</dbReference>
<sequence length="400" mass="46242">TPPEVRLEIMDMLCTTMVKDLADMTPRRFLCHPIAQAFVRRKVPFIEEPQLSDVHPSLNNADHLRAYITQAQQTMFPAGTGWEGMFRLLERKHMQETERMPQDQYIRIMDEFLLPDVREKFRIVICMFPQRSHDLLKAQFVQSDISYKRVVGFKELEFVGWDEQSHTTIVYCRAYMTRKSAAAHLVFFRLLDQLVLKDTGSSLMFRHLHSKSIDVKDRQSNKQYLGMALYLQELAAKLPPHTRDLHQPHRYIHELEPYEHLHRITRLCMAHIHRNIGNSKTIPDSIKPKMRSLMCVTHPSWDATVAQIESSGKAGEDWIADKVSSKFAFEAMCQEKSFVPLDIWKAGPATTDLVESAHWSVYLEGLECSLTSAVEKGEHVDRLRMSSSNVSVATFCHKTS</sequence>
<proteinExistence type="predicted"/>
<keyword evidence="2" id="KW-1185">Reference proteome</keyword>
<name>A0A6A4GDQ1_9AGAR</name>
<dbReference type="EMBL" id="ML770439">
    <property type="protein sequence ID" value="KAE9383495.1"/>
    <property type="molecule type" value="Genomic_DNA"/>
</dbReference>
<accession>A0A6A4GDQ1</accession>
<organism evidence="1 2">
    <name type="scientific">Gymnopus androsaceus JB14</name>
    <dbReference type="NCBI Taxonomy" id="1447944"/>
    <lineage>
        <taxon>Eukaryota</taxon>
        <taxon>Fungi</taxon>
        <taxon>Dikarya</taxon>
        <taxon>Basidiomycota</taxon>
        <taxon>Agaricomycotina</taxon>
        <taxon>Agaricomycetes</taxon>
        <taxon>Agaricomycetidae</taxon>
        <taxon>Agaricales</taxon>
        <taxon>Marasmiineae</taxon>
        <taxon>Omphalotaceae</taxon>
        <taxon>Gymnopus</taxon>
    </lineage>
</organism>
<feature type="non-terminal residue" evidence="1">
    <location>
        <position position="1"/>
    </location>
</feature>
<gene>
    <name evidence="1" type="ORF">BT96DRAFT_843773</name>
</gene>
<protein>
    <recommendedName>
        <fullName evidence="3">MULE transposase domain-containing protein</fullName>
    </recommendedName>
</protein>
<evidence type="ECO:0000313" key="2">
    <source>
        <dbReference type="Proteomes" id="UP000799118"/>
    </source>
</evidence>
<evidence type="ECO:0000313" key="1">
    <source>
        <dbReference type="EMBL" id="KAE9383495.1"/>
    </source>
</evidence>
<dbReference type="OrthoDB" id="3268409at2759"/>
<dbReference type="AlphaFoldDB" id="A0A6A4GDQ1"/>
<reference evidence="1" key="1">
    <citation type="journal article" date="2019" name="Environ. Microbiol.">
        <title>Fungal ecological strategies reflected in gene transcription - a case study of two litter decomposers.</title>
        <authorList>
            <person name="Barbi F."/>
            <person name="Kohler A."/>
            <person name="Barry K."/>
            <person name="Baskaran P."/>
            <person name="Daum C."/>
            <person name="Fauchery L."/>
            <person name="Ihrmark K."/>
            <person name="Kuo A."/>
            <person name="LaButti K."/>
            <person name="Lipzen A."/>
            <person name="Morin E."/>
            <person name="Grigoriev I.V."/>
            <person name="Henrissat B."/>
            <person name="Lindahl B."/>
            <person name="Martin F."/>
        </authorList>
    </citation>
    <scope>NUCLEOTIDE SEQUENCE</scope>
    <source>
        <strain evidence="1">JB14</strain>
    </source>
</reference>
<evidence type="ECO:0008006" key="3">
    <source>
        <dbReference type="Google" id="ProtNLM"/>
    </source>
</evidence>